<dbReference type="AlphaFoldDB" id="A0AAV4AWL8"/>
<proteinExistence type="predicted"/>
<evidence type="ECO:0000313" key="1">
    <source>
        <dbReference type="EMBL" id="GFO11327.1"/>
    </source>
</evidence>
<sequence length="138" mass="15452">MSLIVDAATISAQDLRERVTKPFRMPTVERQGGVDRDQLIKLHQNDLVVKGFVGAEKTVQRGNETAFFGKMKDIAYRRFNDPGGNIGLKQVVSTKAIARIPHVGGPRFHYRSAPRDHAKKGHDPCNFYFLGVDGDMTR</sequence>
<name>A0AAV4AWL8_9GAST</name>
<organism evidence="1 2">
    <name type="scientific">Plakobranchus ocellatus</name>
    <dbReference type="NCBI Taxonomy" id="259542"/>
    <lineage>
        <taxon>Eukaryota</taxon>
        <taxon>Metazoa</taxon>
        <taxon>Spiralia</taxon>
        <taxon>Lophotrochozoa</taxon>
        <taxon>Mollusca</taxon>
        <taxon>Gastropoda</taxon>
        <taxon>Heterobranchia</taxon>
        <taxon>Euthyneura</taxon>
        <taxon>Panpulmonata</taxon>
        <taxon>Sacoglossa</taxon>
        <taxon>Placobranchoidea</taxon>
        <taxon>Plakobranchidae</taxon>
        <taxon>Plakobranchus</taxon>
    </lineage>
</organism>
<evidence type="ECO:0000313" key="2">
    <source>
        <dbReference type="Proteomes" id="UP000735302"/>
    </source>
</evidence>
<reference evidence="1 2" key="1">
    <citation type="journal article" date="2021" name="Elife">
        <title>Chloroplast acquisition without the gene transfer in kleptoplastic sea slugs, Plakobranchus ocellatus.</title>
        <authorList>
            <person name="Maeda T."/>
            <person name="Takahashi S."/>
            <person name="Yoshida T."/>
            <person name="Shimamura S."/>
            <person name="Takaki Y."/>
            <person name="Nagai Y."/>
            <person name="Toyoda A."/>
            <person name="Suzuki Y."/>
            <person name="Arimoto A."/>
            <person name="Ishii H."/>
            <person name="Satoh N."/>
            <person name="Nishiyama T."/>
            <person name="Hasebe M."/>
            <person name="Maruyama T."/>
            <person name="Minagawa J."/>
            <person name="Obokata J."/>
            <person name="Shigenobu S."/>
        </authorList>
    </citation>
    <scope>NUCLEOTIDE SEQUENCE [LARGE SCALE GENOMIC DNA]</scope>
</reference>
<dbReference type="EMBL" id="BLXT01004267">
    <property type="protein sequence ID" value="GFO11327.1"/>
    <property type="molecule type" value="Genomic_DNA"/>
</dbReference>
<protein>
    <submittedName>
        <fullName evidence="1">Uncharacterized protein</fullName>
    </submittedName>
</protein>
<gene>
    <name evidence="1" type="ORF">PoB_003783200</name>
</gene>
<keyword evidence="2" id="KW-1185">Reference proteome</keyword>
<dbReference type="Proteomes" id="UP000735302">
    <property type="component" value="Unassembled WGS sequence"/>
</dbReference>
<comment type="caution">
    <text evidence="1">The sequence shown here is derived from an EMBL/GenBank/DDBJ whole genome shotgun (WGS) entry which is preliminary data.</text>
</comment>
<accession>A0AAV4AWL8</accession>